<gene>
    <name evidence="2" type="ORF">A8926_6239</name>
</gene>
<sequence length="140" mass="14757">MTEGAAASPEESTVVEIRIAARPGQLPVLRAVVGDLAMRSDFDVDAIADLRLAVEEACASLVQLAQPGSWLSCQLSSDAVQFAMTAEVESADGAGPRTDTFSWRVLTALADKVSTEVVAVHPGSDHLVRIELIKTRTVGP</sequence>
<organism evidence="2 3">
    <name type="scientific">Saccharopolyspora spinosa</name>
    <dbReference type="NCBI Taxonomy" id="60894"/>
    <lineage>
        <taxon>Bacteria</taxon>
        <taxon>Bacillati</taxon>
        <taxon>Actinomycetota</taxon>
        <taxon>Actinomycetes</taxon>
        <taxon>Pseudonocardiales</taxon>
        <taxon>Pseudonocardiaceae</taxon>
        <taxon>Saccharopolyspora</taxon>
    </lineage>
</organism>
<reference evidence="2" key="1">
    <citation type="submission" date="2017-12" db="EMBL/GenBank/DDBJ databases">
        <title>Sequencing the genomes of 1000 Actinobacteria strains.</title>
        <authorList>
            <person name="Klenk H.-P."/>
        </authorList>
    </citation>
    <scope>NUCLEOTIDE SEQUENCE [LARGE SCALE GENOMIC DNA]</scope>
    <source>
        <strain evidence="2">DSM 44228</strain>
    </source>
</reference>
<dbReference type="Gene3D" id="3.30.565.10">
    <property type="entry name" value="Histidine kinase-like ATPase, C-terminal domain"/>
    <property type="match status" value="1"/>
</dbReference>
<evidence type="ECO:0000313" key="3">
    <source>
        <dbReference type="Proteomes" id="UP000233786"/>
    </source>
</evidence>
<dbReference type="InterPro" id="IPR036890">
    <property type="entry name" value="HATPase_C_sf"/>
</dbReference>
<dbReference type="EMBL" id="PJNB01000001">
    <property type="protein sequence ID" value="PKW18173.1"/>
    <property type="molecule type" value="Genomic_DNA"/>
</dbReference>
<protein>
    <submittedName>
        <fullName evidence="2">Serine/threonine-protein kinase RsbW</fullName>
    </submittedName>
</protein>
<evidence type="ECO:0000259" key="1">
    <source>
        <dbReference type="Pfam" id="PF13581"/>
    </source>
</evidence>
<evidence type="ECO:0000313" key="2">
    <source>
        <dbReference type="EMBL" id="PKW18173.1"/>
    </source>
</evidence>
<accession>A0A2N3Y5K8</accession>
<dbReference type="OrthoDB" id="3694612at2"/>
<proteinExistence type="predicted"/>
<dbReference type="InterPro" id="IPR003594">
    <property type="entry name" value="HATPase_dom"/>
</dbReference>
<keyword evidence="3" id="KW-1185">Reference proteome</keyword>
<dbReference type="GO" id="GO:0016301">
    <property type="term" value="F:kinase activity"/>
    <property type="evidence" value="ECO:0007669"/>
    <property type="project" value="UniProtKB-KW"/>
</dbReference>
<dbReference type="Pfam" id="PF13581">
    <property type="entry name" value="HATPase_c_2"/>
    <property type="match status" value="1"/>
</dbReference>
<dbReference type="RefSeq" id="WP_029536032.1">
    <property type="nucleotide sequence ID" value="NZ_CP061007.1"/>
</dbReference>
<dbReference type="STRING" id="994479.GCA_000194155_06887"/>
<dbReference type="Proteomes" id="UP000233786">
    <property type="component" value="Unassembled WGS sequence"/>
</dbReference>
<keyword evidence="2" id="KW-0418">Kinase</keyword>
<keyword evidence="2" id="KW-0808">Transferase</keyword>
<name>A0A2N3Y5K8_SACSN</name>
<feature type="domain" description="Histidine kinase/HSP90-like ATPase" evidence="1">
    <location>
        <begin position="19"/>
        <end position="83"/>
    </location>
</feature>
<comment type="caution">
    <text evidence="2">The sequence shown here is derived from an EMBL/GenBank/DDBJ whole genome shotgun (WGS) entry which is preliminary data.</text>
</comment>
<dbReference type="AlphaFoldDB" id="A0A2N3Y5K8"/>